<comment type="caution">
    <text evidence="2">The sequence shown here is derived from an EMBL/GenBank/DDBJ whole genome shotgun (WGS) entry which is preliminary data.</text>
</comment>
<dbReference type="EMBL" id="JACSQJ010000001">
    <property type="protein sequence ID" value="MBD7987163.1"/>
    <property type="molecule type" value="Genomic_DNA"/>
</dbReference>
<sequence length="398" mass="41257">MSLTLGLTGMDPATEAALKAAFQEANARLGGHWSLVPDAEAGHVVVDMDSMYGPMSWLRLHAAGRHVIGLTSAPRTQTDFRLGRPFDVEQLMQLLVDVARSTGIGLQAAGEARPAVSATPAAEPAPATSSEAASVSPSAAGPESEPVPGPSEATRAESEPAAVEPAAVEPDAREAGVPEAVAAAPVSGPANAAVAKDEAEPQSPPAGVDAGRDLAAWLRPGVLAGRVRCRGADGTVLLIDAGTDTWHGPTALKPVAGCFEGVIARDELEKVDDATWLRESAAAGAPQPLSRLRWLGGLLAGKGELLPGFSASDRFQLNKWPQTEREYPRHFRIATQMMKGPATLPEIAQASGVPEPDVADFINANLATGFAEPVVEAPPVAEEPVKARGGLLGRLRNR</sequence>
<dbReference type="RefSeq" id="WP_191728374.1">
    <property type="nucleotide sequence ID" value="NZ_JACSQJ010000001.1"/>
</dbReference>
<proteinExistence type="predicted"/>
<evidence type="ECO:0000256" key="1">
    <source>
        <dbReference type="SAM" id="MobiDB-lite"/>
    </source>
</evidence>
<feature type="compositionally biased region" description="Low complexity" evidence="1">
    <location>
        <begin position="114"/>
        <end position="169"/>
    </location>
</feature>
<feature type="region of interest" description="Disordered" evidence="1">
    <location>
        <begin position="188"/>
        <end position="207"/>
    </location>
</feature>
<keyword evidence="3" id="KW-1185">Reference proteome</keyword>
<dbReference type="Proteomes" id="UP000647183">
    <property type="component" value="Unassembled WGS sequence"/>
</dbReference>
<feature type="region of interest" description="Disordered" evidence="1">
    <location>
        <begin position="111"/>
        <end position="175"/>
    </location>
</feature>
<organism evidence="2 3">
    <name type="scientific">Luteimonas colneyensis</name>
    <dbReference type="NCBI Taxonomy" id="2762230"/>
    <lineage>
        <taxon>Bacteria</taxon>
        <taxon>Pseudomonadati</taxon>
        <taxon>Pseudomonadota</taxon>
        <taxon>Gammaproteobacteria</taxon>
        <taxon>Lysobacterales</taxon>
        <taxon>Lysobacteraceae</taxon>
        <taxon>Luteimonas</taxon>
    </lineage>
</organism>
<reference evidence="2 3" key="1">
    <citation type="submission" date="2020-08" db="EMBL/GenBank/DDBJ databases">
        <title>A Genomic Blueprint of the Chicken Gut Microbiome.</title>
        <authorList>
            <person name="Gilroy R."/>
            <person name="Ravi A."/>
            <person name="Getino M."/>
            <person name="Pursley I."/>
            <person name="Horton D.L."/>
            <person name="Alikhan N.-F."/>
            <person name="Baker D."/>
            <person name="Gharbi K."/>
            <person name="Hall N."/>
            <person name="Watson M."/>
            <person name="Adriaenssens E.M."/>
            <person name="Foster-Nyarko E."/>
            <person name="Jarju S."/>
            <person name="Secka A."/>
            <person name="Antonio M."/>
            <person name="Oren A."/>
            <person name="Chaudhuri R."/>
            <person name="La Ragione R.M."/>
            <person name="Hildebrand F."/>
            <person name="Pallen M.J."/>
        </authorList>
    </citation>
    <scope>NUCLEOTIDE SEQUENCE [LARGE SCALE GENOMIC DNA]</scope>
    <source>
        <strain evidence="2 3">Sa2BVA3</strain>
    </source>
</reference>
<evidence type="ECO:0000313" key="3">
    <source>
        <dbReference type="Proteomes" id="UP000647183"/>
    </source>
</evidence>
<evidence type="ECO:0000313" key="2">
    <source>
        <dbReference type="EMBL" id="MBD7987163.1"/>
    </source>
</evidence>
<name>A0ABR8UHB5_9GAMM</name>
<accession>A0ABR8UHB5</accession>
<gene>
    <name evidence="2" type="ORF">H9645_03900</name>
</gene>
<protein>
    <submittedName>
        <fullName evidence="2">Uncharacterized protein</fullName>
    </submittedName>
</protein>